<evidence type="ECO:0000256" key="5">
    <source>
        <dbReference type="ARBA" id="ARBA00023136"/>
    </source>
</evidence>
<evidence type="ECO:0000313" key="9">
    <source>
        <dbReference type="Proteomes" id="UP000469724"/>
    </source>
</evidence>
<sequence>MLNLLALTGWIMLQKREPVATLSWILSLALLPYLGLFIYYLLGPQKVKRHRLRRGRARSGMEHYSYVCPPDADCTELPKIAQATTGLAPSSATEVTWLVDGAATYAALLEAVTQARDHVHLEYYIFNPDHAGTA</sequence>
<accession>A0A7K3NTE9</accession>
<dbReference type="GO" id="GO:0005886">
    <property type="term" value="C:plasma membrane"/>
    <property type="evidence" value="ECO:0007669"/>
    <property type="project" value="UniProtKB-SubCell"/>
</dbReference>
<evidence type="ECO:0000256" key="2">
    <source>
        <dbReference type="ARBA" id="ARBA00022475"/>
    </source>
</evidence>
<feature type="non-terminal residue" evidence="8">
    <location>
        <position position="134"/>
    </location>
</feature>
<keyword evidence="4 6" id="KW-1133">Transmembrane helix</keyword>
<comment type="subcellular location">
    <subcellularLocation>
        <location evidence="1">Cell membrane</location>
        <topology evidence="1">Multi-pass membrane protein</topology>
    </subcellularLocation>
</comment>
<dbReference type="EMBL" id="JAAGRQ010000240">
    <property type="protein sequence ID" value="NDY59055.1"/>
    <property type="molecule type" value="Genomic_DNA"/>
</dbReference>
<keyword evidence="2" id="KW-1003">Cell membrane</keyword>
<keyword evidence="9" id="KW-1185">Reference proteome</keyword>
<dbReference type="AlphaFoldDB" id="A0A7K3NTE9"/>
<keyword evidence="3 6" id="KW-0812">Transmembrane</keyword>
<evidence type="ECO:0000256" key="4">
    <source>
        <dbReference type="ARBA" id="ARBA00022989"/>
    </source>
</evidence>
<feature type="domain" description="Cardiolipin synthase N-terminal" evidence="7">
    <location>
        <begin position="2"/>
        <end position="44"/>
    </location>
</feature>
<feature type="transmembrane region" description="Helical" evidence="6">
    <location>
        <begin position="20"/>
        <end position="42"/>
    </location>
</feature>
<evidence type="ECO:0000313" key="8">
    <source>
        <dbReference type="EMBL" id="NDY59055.1"/>
    </source>
</evidence>
<protein>
    <submittedName>
        <fullName evidence="8">Cardiolipin synthase</fullName>
    </submittedName>
</protein>
<gene>
    <name evidence="8" type="ORF">G3N56_20155</name>
</gene>
<dbReference type="Proteomes" id="UP000469724">
    <property type="component" value="Unassembled WGS sequence"/>
</dbReference>
<dbReference type="InterPro" id="IPR027379">
    <property type="entry name" value="CLS_N"/>
</dbReference>
<comment type="caution">
    <text evidence="8">The sequence shown here is derived from an EMBL/GenBank/DDBJ whole genome shotgun (WGS) entry which is preliminary data.</text>
</comment>
<reference evidence="8 9" key="1">
    <citation type="submission" date="2020-02" db="EMBL/GenBank/DDBJ databases">
        <title>Comparative genomics of sulfur disproportionating microorganisms.</title>
        <authorList>
            <person name="Ward L.M."/>
            <person name="Bertran E."/>
            <person name="Johnston D.T."/>
        </authorList>
    </citation>
    <scope>NUCLEOTIDE SEQUENCE [LARGE SCALE GENOMIC DNA]</scope>
    <source>
        <strain evidence="8 9">DSM 3696</strain>
    </source>
</reference>
<evidence type="ECO:0000256" key="1">
    <source>
        <dbReference type="ARBA" id="ARBA00004651"/>
    </source>
</evidence>
<organism evidence="8 9">
    <name type="scientific">Desulfolutivibrio sulfodismutans</name>
    <dbReference type="NCBI Taxonomy" id="63561"/>
    <lineage>
        <taxon>Bacteria</taxon>
        <taxon>Pseudomonadati</taxon>
        <taxon>Thermodesulfobacteriota</taxon>
        <taxon>Desulfovibrionia</taxon>
        <taxon>Desulfovibrionales</taxon>
        <taxon>Desulfovibrionaceae</taxon>
        <taxon>Desulfolutivibrio</taxon>
    </lineage>
</organism>
<dbReference type="SUPFAM" id="SSF56024">
    <property type="entry name" value="Phospholipase D/nuclease"/>
    <property type="match status" value="1"/>
</dbReference>
<keyword evidence="5 6" id="KW-0472">Membrane</keyword>
<name>A0A7K3NTE9_9BACT</name>
<proteinExistence type="predicted"/>
<evidence type="ECO:0000259" key="7">
    <source>
        <dbReference type="Pfam" id="PF13396"/>
    </source>
</evidence>
<evidence type="ECO:0000256" key="6">
    <source>
        <dbReference type="SAM" id="Phobius"/>
    </source>
</evidence>
<dbReference type="Pfam" id="PF13396">
    <property type="entry name" value="PLDc_N"/>
    <property type="match status" value="1"/>
</dbReference>
<evidence type="ECO:0000256" key="3">
    <source>
        <dbReference type="ARBA" id="ARBA00022692"/>
    </source>
</evidence>